<dbReference type="EMBL" id="CP028901">
    <property type="protein sequence ID" value="AWB33648.1"/>
    <property type="molecule type" value="Genomic_DNA"/>
</dbReference>
<feature type="signal peptide" evidence="1">
    <location>
        <begin position="1"/>
        <end position="22"/>
    </location>
</feature>
<proteinExistence type="predicted"/>
<dbReference type="SUPFAM" id="SSF53474">
    <property type="entry name" value="alpha/beta-Hydrolases"/>
    <property type="match status" value="1"/>
</dbReference>
<feature type="chain" id="PRO_5015320616" evidence="1">
    <location>
        <begin position="23"/>
        <end position="348"/>
    </location>
</feature>
<gene>
    <name evidence="2" type="ORF">DBV39_07965</name>
</gene>
<evidence type="ECO:0000313" key="3">
    <source>
        <dbReference type="Proteomes" id="UP000244571"/>
    </source>
</evidence>
<dbReference type="InterPro" id="IPR029058">
    <property type="entry name" value="AB_hydrolase_fold"/>
</dbReference>
<accession>A0A2R4XIM2</accession>
<reference evidence="2 3" key="1">
    <citation type="submission" date="2018-04" db="EMBL/GenBank/DDBJ databases">
        <title>Bordetella sp. HZ20 isolated from seawater.</title>
        <authorList>
            <person name="Sun C."/>
        </authorList>
    </citation>
    <scope>NUCLEOTIDE SEQUENCE [LARGE SCALE GENOMIC DNA]</scope>
    <source>
        <strain evidence="2 3">HZ20</strain>
    </source>
</reference>
<evidence type="ECO:0000313" key="2">
    <source>
        <dbReference type="EMBL" id="AWB33648.1"/>
    </source>
</evidence>
<name>A0A2R4XIM2_9BURK</name>
<dbReference type="OrthoDB" id="9794645at2"/>
<evidence type="ECO:0000256" key="1">
    <source>
        <dbReference type="SAM" id="SignalP"/>
    </source>
</evidence>
<protein>
    <submittedName>
        <fullName evidence="2">DUF3089 domain-containing protein</fullName>
    </submittedName>
</protein>
<keyword evidence="1" id="KW-0732">Signal</keyword>
<dbReference type="AlphaFoldDB" id="A0A2R4XIM2"/>
<dbReference type="Proteomes" id="UP000244571">
    <property type="component" value="Chromosome"/>
</dbReference>
<dbReference type="InterPro" id="IPR021440">
    <property type="entry name" value="DUF3089"/>
</dbReference>
<dbReference type="Pfam" id="PF11288">
    <property type="entry name" value="DUF3089"/>
    <property type="match status" value="1"/>
</dbReference>
<organism evidence="2 3">
    <name type="scientific">Orrella marina</name>
    <dbReference type="NCBI Taxonomy" id="2163011"/>
    <lineage>
        <taxon>Bacteria</taxon>
        <taxon>Pseudomonadati</taxon>
        <taxon>Pseudomonadota</taxon>
        <taxon>Betaproteobacteria</taxon>
        <taxon>Burkholderiales</taxon>
        <taxon>Alcaligenaceae</taxon>
        <taxon>Orrella</taxon>
    </lineage>
</organism>
<dbReference type="KEGG" id="boz:DBV39_07965"/>
<keyword evidence="3" id="KW-1185">Reference proteome</keyword>
<dbReference type="RefSeq" id="WP_108621077.1">
    <property type="nucleotide sequence ID" value="NZ_CP028901.1"/>
</dbReference>
<sequence length="348" mass="38464">MKSLTRTLLAGIPILLATGIIAQDVQAGAAQAGDAPKAPDYGMENAWLAKPSTVDKPVDVFYVYPTIYADIEPENMDISDPALRANAAGLLKAQASVYSEHANLFAPFYRQQSGATQSMMAGNDGNDPFQDPRFQVGAQDVAAAFEYYLEHLNNNRPFLLAGHSQGSMALIQLMRERFDDEELQKRLIAAYLIGYSVPSKELSTYPWMKPAKGETDNDVIISYNTEGPGAGASPVLYPGKVVVINPLNWETDATVAGPEHNLGARFFNDATGELIEEIPQFTGAYIDQNKSVLVVTDMKTPTSDRIDLVNLGRWSHGVFHRFDYAFFFNNLAENVRKRINSYIDKQQR</sequence>